<keyword evidence="6 10" id="KW-0904">Protein phosphatase</keyword>
<evidence type="ECO:0000256" key="3">
    <source>
        <dbReference type="ARBA" id="ARBA00022618"/>
    </source>
</evidence>
<dbReference type="SUPFAM" id="SSF52821">
    <property type="entry name" value="Rhodanese/Cell cycle control phosphatase"/>
    <property type="match status" value="1"/>
</dbReference>
<feature type="region of interest" description="Disordered" evidence="11">
    <location>
        <begin position="143"/>
        <end position="277"/>
    </location>
</feature>
<evidence type="ECO:0000256" key="8">
    <source>
        <dbReference type="ARBA" id="ARBA00051722"/>
    </source>
</evidence>
<evidence type="ECO:0000256" key="4">
    <source>
        <dbReference type="ARBA" id="ARBA00022776"/>
    </source>
</evidence>
<evidence type="ECO:0000256" key="11">
    <source>
        <dbReference type="SAM" id="MobiDB-lite"/>
    </source>
</evidence>
<reference evidence="13 14" key="1">
    <citation type="submission" date="2016-07" db="EMBL/GenBank/DDBJ databases">
        <title>Multiple horizontal gene transfer events from other fungi enriched the ability of initially mycotrophic Trichoderma (Ascomycota) to feed on dead plant biomass.</title>
        <authorList>
            <consortium name="DOE Joint Genome Institute"/>
            <person name="Aerts A."/>
            <person name="Atanasova L."/>
            <person name="Chenthamara K."/>
            <person name="Zhang J."/>
            <person name="Grujic M."/>
            <person name="Henrissat B."/>
            <person name="Kuo A."/>
            <person name="Salamov A."/>
            <person name="Lipzen A."/>
            <person name="Labutti K."/>
            <person name="Barry K."/>
            <person name="Miao Y."/>
            <person name="Rahimi M.J."/>
            <person name="Shen Q."/>
            <person name="Grigoriev I.V."/>
            <person name="Kubicek C.P."/>
            <person name="Druzhinina I.S."/>
        </authorList>
    </citation>
    <scope>NUCLEOTIDE SEQUENCE [LARGE SCALE GENOMIC DNA]</scope>
    <source>
        <strain evidence="13 14">ATCC 18648</strain>
    </source>
</reference>
<dbReference type="PANTHER" id="PTHR10828">
    <property type="entry name" value="M-PHASE INDUCER PHOSPHATASE DUAL SPECIFICITY PHOSPHATASE CDC25"/>
    <property type="match status" value="1"/>
</dbReference>
<dbReference type="CDD" id="cd01530">
    <property type="entry name" value="Cdc25"/>
    <property type="match status" value="1"/>
</dbReference>
<dbReference type="InterPro" id="IPR001763">
    <property type="entry name" value="Rhodanese-like_dom"/>
</dbReference>
<accession>A0A2T4CDL3</accession>
<feature type="domain" description="Rhodanese" evidence="12">
    <location>
        <begin position="392"/>
        <end position="496"/>
    </location>
</feature>
<proteinExistence type="inferred from homology"/>
<feature type="region of interest" description="Disordered" evidence="11">
    <location>
        <begin position="291"/>
        <end position="312"/>
    </location>
</feature>
<dbReference type="PANTHER" id="PTHR10828:SF17">
    <property type="entry name" value="PROTEIN-TYROSINE-PHOSPHATASE"/>
    <property type="match status" value="1"/>
</dbReference>
<evidence type="ECO:0000256" key="9">
    <source>
        <dbReference type="ARBA" id="ARBA00067190"/>
    </source>
</evidence>
<evidence type="ECO:0000313" key="14">
    <source>
        <dbReference type="Proteomes" id="UP000240760"/>
    </source>
</evidence>
<name>A0A2T4CDL3_TRILO</name>
<dbReference type="OrthoDB" id="26523at2759"/>
<dbReference type="FunFam" id="3.40.250.10:FF:000021">
    <property type="entry name" value="M-phase inducer phosphatase cdc-25.2"/>
    <property type="match status" value="1"/>
</dbReference>
<feature type="compositionally biased region" description="Low complexity" evidence="11">
    <location>
        <begin position="217"/>
        <end position="235"/>
    </location>
</feature>
<dbReference type="PRINTS" id="PR00716">
    <property type="entry name" value="MPIPHPHTASE"/>
</dbReference>
<protein>
    <recommendedName>
        <fullName evidence="9 10">M-phase inducer phosphatase</fullName>
        <ecNumber evidence="2 10">3.1.3.48</ecNumber>
    </recommendedName>
</protein>
<dbReference type="GO" id="GO:0004725">
    <property type="term" value="F:protein tyrosine phosphatase activity"/>
    <property type="evidence" value="ECO:0007669"/>
    <property type="project" value="UniProtKB-UniRule"/>
</dbReference>
<keyword evidence="5 10" id="KW-0378">Hydrolase</keyword>
<sequence>MEASSPLAALHRPMPAPAWGGRDIFRSHYKNKSASGSLSLREQLHKGTGDLFDIKGVRGSSPAASLAADLSENLEIDIEASPKLLTPRRALFTAKVVDGVSSTDFVATTPLISSSPIRAPGNIESSPLPHKVTFSNVVEIASPTPVSSAPNDATMLDSPAPIARRSSPEPARRARHASLEPLNPIASSPVQTLVRRGRGHTDSVASRRIAAPRRMTSGRLKTLSGGSLSSSQTSSPQFGANTSTLSLDECFESDSPEQDRSSSSRPSLSNSPCPSIPIGLRARSQLAGVVAGNNRHGSPGGLHSRRQSNPFLRTRKQFRRSLSMFESPSDVMKPKPEAALAASPILKPSVADIEEAHEPIIPHFLVDDPTDTIPRITKETMLAILDGKYSDKFAQRMVIDCRFEYEYEGGHIDSAVNHNNKELLANQLFETPMDGLTLLIFHCEYSAHRAPLMARHIRSHDRTINAEHYPRLTYPEIYILDGGYSGFFAEHRSRCFPPEYVEMSDEKHQRTCEREMGRLKARKPFGRAQTFAFGQRSTSLHDSPTGPSRPHSRNRNASPPAAPTTDSPSCGDRAQSRRMASY</sequence>
<dbReference type="STRING" id="983965.A0A2T4CDL3"/>
<keyword evidence="3 10" id="KW-0132">Cell division</keyword>
<dbReference type="Proteomes" id="UP000240760">
    <property type="component" value="Unassembled WGS sequence"/>
</dbReference>
<feature type="compositionally biased region" description="Low complexity" evidence="11">
    <location>
        <begin position="263"/>
        <end position="273"/>
    </location>
</feature>
<evidence type="ECO:0000256" key="10">
    <source>
        <dbReference type="RuleBase" id="RU368028"/>
    </source>
</evidence>
<dbReference type="GO" id="GO:0005634">
    <property type="term" value="C:nucleus"/>
    <property type="evidence" value="ECO:0007669"/>
    <property type="project" value="TreeGrafter"/>
</dbReference>
<feature type="region of interest" description="Disordered" evidence="11">
    <location>
        <begin position="517"/>
        <end position="582"/>
    </location>
</feature>
<evidence type="ECO:0000256" key="2">
    <source>
        <dbReference type="ARBA" id="ARBA00013064"/>
    </source>
</evidence>
<dbReference type="Gene3D" id="3.40.250.10">
    <property type="entry name" value="Rhodanese-like domain"/>
    <property type="match status" value="1"/>
</dbReference>
<dbReference type="SMART" id="SM00450">
    <property type="entry name" value="RHOD"/>
    <property type="match status" value="1"/>
</dbReference>
<dbReference type="PROSITE" id="PS50206">
    <property type="entry name" value="RHODANESE_3"/>
    <property type="match status" value="1"/>
</dbReference>
<keyword evidence="14" id="KW-1185">Reference proteome</keyword>
<feature type="compositionally biased region" description="Polar residues" evidence="11">
    <location>
        <begin position="535"/>
        <end position="546"/>
    </location>
</feature>
<organism evidence="13 14">
    <name type="scientific">Trichoderma longibrachiatum ATCC 18648</name>
    <dbReference type="NCBI Taxonomy" id="983965"/>
    <lineage>
        <taxon>Eukaryota</taxon>
        <taxon>Fungi</taxon>
        <taxon>Dikarya</taxon>
        <taxon>Ascomycota</taxon>
        <taxon>Pezizomycotina</taxon>
        <taxon>Sordariomycetes</taxon>
        <taxon>Hypocreomycetidae</taxon>
        <taxon>Hypocreales</taxon>
        <taxon>Hypocreaceae</taxon>
        <taxon>Trichoderma</taxon>
    </lineage>
</organism>
<gene>
    <name evidence="13" type="ORF">M440DRAFT_1174872</name>
</gene>
<comment type="similarity">
    <text evidence="1 10">Belongs to the MPI phosphatase family.</text>
</comment>
<dbReference type="InterPro" id="IPR000751">
    <property type="entry name" value="MPI_Phosphatase"/>
</dbReference>
<dbReference type="EC" id="3.1.3.48" evidence="2 10"/>
<dbReference type="EMBL" id="KZ679128">
    <property type="protein sequence ID" value="PTB79635.1"/>
    <property type="molecule type" value="Genomic_DNA"/>
</dbReference>
<comment type="catalytic activity">
    <reaction evidence="8 10">
        <text>O-phospho-L-tyrosyl-[protein] + H2O = L-tyrosyl-[protein] + phosphate</text>
        <dbReference type="Rhea" id="RHEA:10684"/>
        <dbReference type="Rhea" id="RHEA-COMP:10136"/>
        <dbReference type="Rhea" id="RHEA-COMP:20101"/>
        <dbReference type="ChEBI" id="CHEBI:15377"/>
        <dbReference type="ChEBI" id="CHEBI:43474"/>
        <dbReference type="ChEBI" id="CHEBI:46858"/>
        <dbReference type="ChEBI" id="CHEBI:61978"/>
        <dbReference type="EC" id="3.1.3.48"/>
    </reaction>
</comment>
<feature type="compositionally biased region" description="Polar residues" evidence="11">
    <location>
        <begin position="236"/>
        <end position="246"/>
    </location>
</feature>
<dbReference type="Pfam" id="PF00581">
    <property type="entry name" value="Rhodanese"/>
    <property type="match status" value="1"/>
</dbReference>
<dbReference type="AlphaFoldDB" id="A0A2T4CDL3"/>
<evidence type="ECO:0000256" key="6">
    <source>
        <dbReference type="ARBA" id="ARBA00022912"/>
    </source>
</evidence>
<dbReference type="GO" id="GO:0051301">
    <property type="term" value="P:cell division"/>
    <property type="evidence" value="ECO:0007669"/>
    <property type="project" value="UniProtKB-UniRule"/>
</dbReference>
<evidence type="ECO:0000256" key="7">
    <source>
        <dbReference type="ARBA" id="ARBA00023306"/>
    </source>
</evidence>
<dbReference type="GO" id="GO:0000086">
    <property type="term" value="P:G2/M transition of mitotic cell cycle"/>
    <property type="evidence" value="ECO:0007669"/>
    <property type="project" value="TreeGrafter"/>
</dbReference>
<keyword evidence="4 10" id="KW-0498">Mitosis</keyword>
<evidence type="ECO:0000256" key="1">
    <source>
        <dbReference type="ARBA" id="ARBA00011065"/>
    </source>
</evidence>
<keyword evidence="7 10" id="KW-0131">Cell cycle</keyword>
<dbReference type="GO" id="GO:0005737">
    <property type="term" value="C:cytoplasm"/>
    <property type="evidence" value="ECO:0007669"/>
    <property type="project" value="TreeGrafter"/>
</dbReference>
<evidence type="ECO:0000256" key="5">
    <source>
        <dbReference type="ARBA" id="ARBA00022801"/>
    </source>
</evidence>
<dbReference type="InterPro" id="IPR036873">
    <property type="entry name" value="Rhodanese-like_dom_sf"/>
</dbReference>
<dbReference type="GO" id="GO:0010971">
    <property type="term" value="P:positive regulation of G2/M transition of mitotic cell cycle"/>
    <property type="evidence" value="ECO:0007669"/>
    <property type="project" value="TreeGrafter"/>
</dbReference>
<evidence type="ECO:0000259" key="12">
    <source>
        <dbReference type="PROSITE" id="PS50206"/>
    </source>
</evidence>
<feature type="compositionally biased region" description="Low complexity" evidence="11">
    <location>
        <begin position="557"/>
        <end position="569"/>
    </location>
</feature>
<dbReference type="GO" id="GO:0110032">
    <property type="term" value="P:positive regulation of G2/MI transition of meiotic cell cycle"/>
    <property type="evidence" value="ECO:0007669"/>
    <property type="project" value="TreeGrafter"/>
</dbReference>
<evidence type="ECO:0000313" key="13">
    <source>
        <dbReference type="EMBL" id="PTB79635.1"/>
    </source>
</evidence>
<comment type="function">
    <text evidence="10">Tyrosine protein phosphatase which functions as a dosage-dependent inducer of mitotic progression.</text>
</comment>